<comment type="similarity">
    <text evidence="2">Belongs to the pseudouridine synthase TruD family.</text>
</comment>
<evidence type="ECO:0000256" key="7">
    <source>
        <dbReference type="ARBA" id="ARBA00067866"/>
    </source>
</evidence>
<comment type="catalytic activity">
    <reaction evidence="1">
        <text>a uridine in mRNA = a pseudouridine in mRNA</text>
        <dbReference type="Rhea" id="RHEA:56644"/>
        <dbReference type="Rhea" id="RHEA-COMP:14658"/>
        <dbReference type="Rhea" id="RHEA-COMP:14659"/>
        <dbReference type="ChEBI" id="CHEBI:65314"/>
        <dbReference type="ChEBI" id="CHEBI:65315"/>
    </reaction>
</comment>
<keyword evidence="3" id="KW-0507">mRNA processing</keyword>
<dbReference type="InterPro" id="IPR042214">
    <property type="entry name" value="TruD_catalytic"/>
</dbReference>
<evidence type="ECO:0000256" key="2">
    <source>
        <dbReference type="ARBA" id="ARBA00007953"/>
    </source>
</evidence>
<dbReference type="EMBL" id="VXBS01006452">
    <property type="protein sequence ID" value="NXO82830.1"/>
    <property type="molecule type" value="Genomic_DNA"/>
</dbReference>
<dbReference type="InterPro" id="IPR020103">
    <property type="entry name" value="PsdUridine_synth_cat_dom_sf"/>
</dbReference>
<gene>
    <name evidence="11" type="primary">Pus7l</name>
    <name evidence="11" type="ORF">SITEUR_R09781</name>
</gene>
<dbReference type="NCBIfam" id="TIGR00094">
    <property type="entry name" value="tRNA_TruD_broad"/>
    <property type="match status" value="1"/>
</dbReference>
<keyword evidence="12" id="KW-1185">Reference proteome</keyword>
<dbReference type="PANTHER" id="PTHR13326">
    <property type="entry name" value="TRNA PSEUDOURIDINE SYNTHASE D"/>
    <property type="match status" value="1"/>
</dbReference>
<comment type="caution">
    <text evidence="11">The sequence shown here is derived from an EMBL/GenBank/DDBJ whole genome shotgun (WGS) entry which is preliminary data.</text>
</comment>
<accession>A0A7L1VBW6</accession>
<name>A0A7L1VBW6_SITEU</name>
<feature type="non-terminal residue" evidence="11">
    <location>
        <position position="689"/>
    </location>
</feature>
<dbReference type="AlphaFoldDB" id="A0A7L1VBW6"/>
<dbReference type="CDD" id="cd02576">
    <property type="entry name" value="PseudoU_synth_ScPUS7"/>
    <property type="match status" value="1"/>
</dbReference>
<evidence type="ECO:0000256" key="4">
    <source>
        <dbReference type="ARBA" id="ARBA00022694"/>
    </source>
</evidence>
<dbReference type="GO" id="GO:0003723">
    <property type="term" value="F:RNA binding"/>
    <property type="evidence" value="ECO:0007669"/>
    <property type="project" value="InterPro"/>
</dbReference>
<feature type="non-terminal residue" evidence="11">
    <location>
        <position position="1"/>
    </location>
</feature>
<dbReference type="PANTHER" id="PTHR13326:SF21">
    <property type="entry name" value="PSEUDOURIDYLATE SYNTHASE PUS7L"/>
    <property type="match status" value="1"/>
</dbReference>
<comment type="function">
    <text evidence="6">Pseudouridine synthase that catalyzes pseudouridylation of mRNAs.</text>
</comment>
<evidence type="ECO:0000256" key="6">
    <source>
        <dbReference type="ARBA" id="ARBA00057241"/>
    </source>
</evidence>
<evidence type="ECO:0000313" key="11">
    <source>
        <dbReference type="EMBL" id="NXO82830.1"/>
    </source>
</evidence>
<dbReference type="Pfam" id="PF25094">
    <property type="entry name" value="R3H_PUS7L"/>
    <property type="match status" value="1"/>
</dbReference>
<dbReference type="SUPFAM" id="SSF55120">
    <property type="entry name" value="Pseudouridine synthase"/>
    <property type="match status" value="1"/>
</dbReference>
<evidence type="ECO:0000256" key="8">
    <source>
        <dbReference type="ARBA" id="ARBA00079696"/>
    </source>
</evidence>
<protein>
    <recommendedName>
        <fullName evidence="7">Pseudouridylate synthase PUS7L</fullName>
    </recommendedName>
    <alternativeName>
        <fullName evidence="8">Pseudouridylate synthase 7 homolog-like protein</fullName>
    </alternativeName>
</protein>
<evidence type="ECO:0000256" key="1">
    <source>
        <dbReference type="ARBA" id="ARBA00001166"/>
    </source>
</evidence>
<proteinExistence type="inferred from homology"/>
<dbReference type="GO" id="GO:0001522">
    <property type="term" value="P:pseudouridine synthesis"/>
    <property type="evidence" value="ECO:0007669"/>
    <property type="project" value="InterPro"/>
</dbReference>
<dbReference type="FunFam" id="3.30.2350.20:FF:000005">
    <property type="entry name" value="pseudouridylate synthase 7 homolog-like protein"/>
    <property type="match status" value="1"/>
</dbReference>
<dbReference type="GO" id="GO:0008033">
    <property type="term" value="P:tRNA processing"/>
    <property type="evidence" value="ECO:0007669"/>
    <property type="project" value="UniProtKB-KW"/>
</dbReference>
<feature type="region of interest" description="Disordered" evidence="9">
    <location>
        <begin position="46"/>
        <end position="111"/>
    </location>
</feature>
<dbReference type="Pfam" id="PF01142">
    <property type="entry name" value="TruD"/>
    <property type="match status" value="1"/>
</dbReference>
<dbReference type="InterPro" id="IPR011760">
    <property type="entry name" value="PsdUridine_synth_TruD_insert"/>
</dbReference>
<organism evidence="11 12">
    <name type="scientific">Sitta europaea</name>
    <name type="common">Eurasian nuthatch</name>
    <dbReference type="NCBI Taxonomy" id="50251"/>
    <lineage>
        <taxon>Eukaryota</taxon>
        <taxon>Metazoa</taxon>
        <taxon>Chordata</taxon>
        <taxon>Craniata</taxon>
        <taxon>Vertebrata</taxon>
        <taxon>Euteleostomi</taxon>
        <taxon>Archelosauria</taxon>
        <taxon>Archosauria</taxon>
        <taxon>Dinosauria</taxon>
        <taxon>Saurischia</taxon>
        <taxon>Theropoda</taxon>
        <taxon>Coelurosauria</taxon>
        <taxon>Aves</taxon>
        <taxon>Neognathae</taxon>
        <taxon>Neoaves</taxon>
        <taxon>Telluraves</taxon>
        <taxon>Australaves</taxon>
        <taxon>Passeriformes</taxon>
        <taxon>Sittidae</taxon>
        <taxon>Sitta</taxon>
    </lineage>
</organism>
<dbReference type="InterPro" id="IPR056961">
    <property type="entry name" value="R3H_PUS7L"/>
</dbReference>
<sequence length="689" mass="78431">MLPSFSYLTGHTGFRGSIKNSPSDFVVTELELPELFLRDTRVELLQKSSEASPAQSSPCPREPKKRRTELPGPGASRSPRGALSGPPGQGCAASPGRREREGDPELQPGLGEAPVLESLLGKPVSELLSRFACDLRDAWGLENNTDAGTREFSLGPRLDKKIRAALHSAVRQKFPFLVTVTKDNEMIVKGNPDYRELSQLVTEKETSDFFKFLDAKLENSTFFFEPDENKEHRKIVHHFINRKFGKLLETKSFTVTDVSGQPNMSIMVRFREKSWSRKRSAGGFQEKQDVYTAFTLQKENLETLEAIGLLAAELDVLPSDFSYTGIKDKKAITWQPMVVKKVTPERLKEIGKKMEKKGMKIYNIRPAYQHLRLGQLKGNHFDIVVRDLQHHSHDSSADLKERISEAMESVETKGFVNYYGPQRFGQGQIVQTDQIGLALLKEKMVEAVKLFFTPEDTDDPVNNAKRYFLQTEDAKGTLVMLPEFKVREKMLLRALNRYGVNHEGCTKGWLNIPHSLRIFYVHAYCSKIWNEAASYRLKTYGSKVVEGDLVFLEENDESISLSDKVHVVTASEESANKYSIYQVVLPMVGHSIKYPSNKVGQWYHERLSKDELELCKFRVSPLQLNIPGCYRLILKNVQNLSYFFESCEKEMKIEDNHLDDLKVALHISFDLDPSCYATVCLREIMKCDF</sequence>
<dbReference type="GO" id="GO:0005634">
    <property type="term" value="C:nucleus"/>
    <property type="evidence" value="ECO:0007669"/>
    <property type="project" value="TreeGrafter"/>
</dbReference>
<dbReference type="PROSITE" id="PS50984">
    <property type="entry name" value="TRUD"/>
    <property type="match status" value="1"/>
</dbReference>
<dbReference type="GO" id="GO:0006397">
    <property type="term" value="P:mRNA processing"/>
    <property type="evidence" value="ECO:0007669"/>
    <property type="project" value="UniProtKB-KW"/>
</dbReference>
<evidence type="ECO:0000256" key="9">
    <source>
        <dbReference type="SAM" id="MobiDB-lite"/>
    </source>
</evidence>
<feature type="compositionally biased region" description="Polar residues" evidence="9">
    <location>
        <begin position="46"/>
        <end position="58"/>
    </location>
</feature>
<evidence type="ECO:0000313" key="12">
    <source>
        <dbReference type="Proteomes" id="UP000583915"/>
    </source>
</evidence>
<dbReference type="Pfam" id="PF23943">
    <property type="entry name" value="PUS7L_N"/>
    <property type="match status" value="1"/>
</dbReference>
<keyword evidence="4" id="KW-0819">tRNA processing</keyword>
<feature type="domain" description="TRUD" evidence="10">
    <location>
        <begin position="414"/>
        <end position="636"/>
    </location>
</feature>
<dbReference type="Proteomes" id="UP000583915">
    <property type="component" value="Unassembled WGS sequence"/>
</dbReference>
<dbReference type="PIRSF" id="PIRSF037016">
    <property type="entry name" value="Pseudouridin_synth_euk_prd"/>
    <property type="match status" value="1"/>
</dbReference>
<dbReference type="GO" id="GO:0009982">
    <property type="term" value="F:pseudouridine synthase activity"/>
    <property type="evidence" value="ECO:0007669"/>
    <property type="project" value="InterPro"/>
</dbReference>
<evidence type="ECO:0000259" key="10">
    <source>
        <dbReference type="PROSITE" id="PS50984"/>
    </source>
</evidence>
<keyword evidence="5" id="KW-0413">Isomerase</keyword>
<evidence type="ECO:0000256" key="5">
    <source>
        <dbReference type="ARBA" id="ARBA00023235"/>
    </source>
</evidence>
<dbReference type="InterPro" id="IPR056963">
    <property type="entry name" value="PUS7L_N"/>
</dbReference>
<reference evidence="11 12" key="1">
    <citation type="submission" date="2019-09" db="EMBL/GenBank/DDBJ databases">
        <title>Bird 10,000 Genomes (B10K) Project - Family phase.</title>
        <authorList>
            <person name="Zhang G."/>
        </authorList>
    </citation>
    <scope>NUCLEOTIDE SEQUENCE [LARGE SCALE GENOMIC DNA]</scope>
    <source>
        <strain evidence="11">B10K-DU-002-25</strain>
        <tissue evidence="11">Muscle</tissue>
    </source>
</reference>
<evidence type="ECO:0000256" key="3">
    <source>
        <dbReference type="ARBA" id="ARBA00022664"/>
    </source>
</evidence>
<dbReference type="Gene3D" id="3.30.2350.20">
    <property type="entry name" value="TruD, catalytic domain"/>
    <property type="match status" value="2"/>
</dbReference>
<dbReference type="FunFam" id="3.30.70.3160:FF:000001">
    <property type="entry name" value="Probable tRNA pseudouridine synthase D"/>
    <property type="match status" value="1"/>
</dbReference>
<dbReference type="InterPro" id="IPR001656">
    <property type="entry name" value="PsdUridine_synth_TruD"/>
</dbReference>